<protein>
    <submittedName>
        <fullName evidence="3">Uncharacterized protein</fullName>
    </submittedName>
</protein>
<keyword evidence="1" id="KW-0472">Membrane</keyword>
<name>K2G2Q5_9BACT</name>
<comment type="caution">
    <text evidence="3">The sequence shown here is derived from an EMBL/GenBank/DDBJ whole genome shotgun (WGS) entry which is preliminary data.</text>
</comment>
<evidence type="ECO:0000256" key="2">
    <source>
        <dbReference type="SAM" id="SignalP"/>
    </source>
</evidence>
<feature type="transmembrane region" description="Helical" evidence="1">
    <location>
        <begin position="133"/>
        <end position="156"/>
    </location>
</feature>
<accession>K2G2Q5</accession>
<proteinExistence type="predicted"/>
<keyword evidence="1" id="KW-1133">Transmembrane helix</keyword>
<keyword evidence="2" id="KW-0732">Signal</keyword>
<feature type="chain" id="PRO_5017372079" evidence="2">
    <location>
        <begin position="23"/>
        <end position="158"/>
    </location>
</feature>
<organism evidence="3">
    <name type="scientific">uncultured bacterium</name>
    <name type="common">gcode 4</name>
    <dbReference type="NCBI Taxonomy" id="1234023"/>
    <lineage>
        <taxon>Bacteria</taxon>
        <taxon>environmental samples</taxon>
    </lineage>
</organism>
<gene>
    <name evidence="3" type="ORF">ACD_2C00163G0003</name>
</gene>
<keyword evidence="1" id="KW-0812">Transmembrane</keyword>
<sequence length="158" mass="18286">MKKILIAMLIFSNLWIWQMAFADTGNCWDIDKEKLDNSTISQLLWNCQPKWAIDWTQGNVIAEVGGITLSSSDNKWYEIENAKWKITAITDKLIILATIIAIWGLVYSGFLFTTAYWNNDKIKNAKEWIKWSLIWLLLALISQQLVNAVINLIYWISG</sequence>
<dbReference type="EMBL" id="AMFJ01000163">
    <property type="protein sequence ID" value="EKE29488.1"/>
    <property type="molecule type" value="Genomic_DNA"/>
</dbReference>
<dbReference type="AlphaFoldDB" id="K2G2Q5"/>
<evidence type="ECO:0000313" key="3">
    <source>
        <dbReference type="EMBL" id="EKE29488.1"/>
    </source>
</evidence>
<feature type="signal peptide" evidence="2">
    <location>
        <begin position="1"/>
        <end position="22"/>
    </location>
</feature>
<evidence type="ECO:0000256" key="1">
    <source>
        <dbReference type="SAM" id="Phobius"/>
    </source>
</evidence>
<feature type="transmembrane region" description="Helical" evidence="1">
    <location>
        <begin position="93"/>
        <end position="112"/>
    </location>
</feature>
<reference evidence="3" key="1">
    <citation type="journal article" date="2012" name="Science">
        <title>Fermentation, hydrogen, and sulfur metabolism in multiple uncultivated bacterial phyla.</title>
        <authorList>
            <person name="Wrighton K.C."/>
            <person name="Thomas B.C."/>
            <person name="Sharon I."/>
            <person name="Miller C.S."/>
            <person name="Castelle C.J."/>
            <person name="VerBerkmoes N.C."/>
            <person name="Wilkins M.J."/>
            <person name="Hettich R.L."/>
            <person name="Lipton M.S."/>
            <person name="Williams K.H."/>
            <person name="Long P.E."/>
            <person name="Banfield J.F."/>
        </authorList>
    </citation>
    <scope>NUCLEOTIDE SEQUENCE [LARGE SCALE GENOMIC DNA]</scope>
</reference>